<dbReference type="EMBL" id="JARKIB010000056">
    <property type="protein sequence ID" value="KAJ7753177.1"/>
    <property type="molecule type" value="Genomic_DNA"/>
</dbReference>
<organism evidence="1 2">
    <name type="scientific">Mycena metata</name>
    <dbReference type="NCBI Taxonomy" id="1033252"/>
    <lineage>
        <taxon>Eukaryota</taxon>
        <taxon>Fungi</taxon>
        <taxon>Dikarya</taxon>
        <taxon>Basidiomycota</taxon>
        <taxon>Agaricomycotina</taxon>
        <taxon>Agaricomycetes</taxon>
        <taxon>Agaricomycetidae</taxon>
        <taxon>Agaricales</taxon>
        <taxon>Marasmiineae</taxon>
        <taxon>Mycenaceae</taxon>
        <taxon>Mycena</taxon>
    </lineage>
</organism>
<dbReference type="Proteomes" id="UP001215598">
    <property type="component" value="Unassembled WGS sequence"/>
</dbReference>
<keyword evidence="2" id="KW-1185">Reference proteome</keyword>
<sequence>MVRSCTILSNSVQLCSDSPFDSGSVHGLSGRCPFSPTGSSSILSIQVTATLQLAVSCSTQKESRTEREMIRSCKTYLNHLIVYAALARSIGARSTVPDDVTFSHLQRWLFPRDILRFKRTSNGNSLVSTEGSNAKWFATAQIESTFSRVCRSEEHNFMIFYPICRRTEREVVRSCGTCVSTDAYMRSFARSIRARSIRVSIRFFLIPVWHRNCTILQFNQLYTRTDREMVCGCTTTAFCNRKYAASSCPFDSGSVHE</sequence>
<accession>A0AAD7NAZ8</accession>
<gene>
    <name evidence="1" type="ORF">B0H16DRAFT_775420</name>
</gene>
<evidence type="ECO:0000313" key="1">
    <source>
        <dbReference type="EMBL" id="KAJ7753177.1"/>
    </source>
</evidence>
<name>A0AAD7NAZ8_9AGAR</name>
<dbReference type="AlphaFoldDB" id="A0AAD7NAZ8"/>
<comment type="caution">
    <text evidence="1">The sequence shown here is derived from an EMBL/GenBank/DDBJ whole genome shotgun (WGS) entry which is preliminary data.</text>
</comment>
<protein>
    <submittedName>
        <fullName evidence="1">Uncharacterized protein</fullName>
    </submittedName>
</protein>
<proteinExistence type="predicted"/>
<evidence type="ECO:0000313" key="2">
    <source>
        <dbReference type="Proteomes" id="UP001215598"/>
    </source>
</evidence>
<reference evidence="1" key="1">
    <citation type="submission" date="2023-03" db="EMBL/GenBank/DDBJ databases">
        <title>Massive genome expansion in bonnet fungi (Mycena s.s.) driven by repeated elements and novel gene families across ecological guilds.</title>
        <authorList>
            <consortium name="Lawrence Berkeley National Laboratory"/>
            <person name="Harder C.B."/>
            <person name="Miyauchi S."/>
            <person name="Viragh M."/>
            <person name="Kuo A."/>
            <person name="Thoen E."/>
            <person name="Andreopoulos B."/>
            <person name="Lu D."/>
            <person name="Skrede I."/>
            <person name="Drula E."/>
            <person name="Henrissat B."/>
            <person name="Morin E."/>
            <person name="Kohler A."/>
            <person name="Barry K."/>
            <person name="LaButti K."/>
            <person name="Morin E."/>
            <person name="Salamov A."/>
            <person name="Lipzen A."/>
            <person name="Mereny Z."/>
            <person name="Hegedus B."/>
            <person name="Baldrian P."/>
            <person name="Stursova M."/>
            <person name="Weitz H."/>
            <person name="Taylor A."/>
            <person name="Grigoriev I.V."/>
            <person name="Nagy L.G."/>
            <person name="Martin F."/>
            <person name="Kauserud H."/>
        </authorList>
    </citation>
    <scope>NUCLEOTIDE SEQUENCE</scope>
    <source>
        <strain evidence="1">CBHHK182m</strain>
    </source>
</reference>